<dbReference type="Gene3D" id="3.30.559.10">
    <property type="entry name" value="Chloramphenicol acetyltransferase-like domain"/>
    <property type="match status" value="1"/>
</dbReference>
<comment type="pathway">
    <text evidence="1">Glycerolipid metabolism; triacylglycerol biosynthesis.</text>
</comment>
<evidence type="ECO:0000256" key="6">
    <source>
        <dbReference type="ARBA" id="ARBA00022679"/>
    </source>
</evidence>
<evidence type="ECO:0000256" key="5">
    <source>
        <dbReference type="ARBA" id="ARBA00022516"/>
    </source>
</evidence>
<dbReference type="GO" id="GO:0006071">
    <property type="term" value="P:glycerol metabolic process"/>
    <property type="evidence" value="ECO:0007669"/>
    <property type="project" value="UniProtKB-KW"/>
</dbReference>
<evidence type="ECO:0000313" key="14">
    <source>
        <dbReference type="Proteomes" id="UP000265768"/>
    </source>
</evidence>
<dbReference type="InterPro" id="IPR023213">
    <property type="entry name" value="CAT-like_dom_sf"/>
</dbReference>
<keyword evidence="9" id="KW-0012">Acyltransferase</keyword>
<keyword evidence="5" id="KW-0444">Lipid biosynthesis</keyword>
<feature type="domain" description="O-acyltransferase WSD1-like N-terminal" evidence="11">
    <location>
        <begin position="33"/>
        <end position="181"/>
    </location>
</feature>
<dbReference type="AlphaFoldDB" id="A0A3A4B1H2"/>
<evidence type="ECO:0000313" key="13">
    <source>
        <dbReference type="EMBL" id="RJL31260.1"/>
    </source>
</evidence>
<name>A0A3A4B1H2_9ACTN</name>
<evidence type="ECO:0000256" key="2">
    <source>
        <dbReference type="ARBA" id="ARBA00005189"/>
    </source>
</evidence>
<keyword evidence="8" id="KW-0443">Lipid metabolism</keyword>
<dbReference type="SUPFAM" id="SSF52777">
    <property type="entry name" value="CoA-dependent acyltransferases"/>
    <property type="match status" value="2"/>
</dbReference>
<sequence length="422" mass="45342">MTTPEAILTAFQDRFGSPATICIVLGFDGVPPELKELREHVGRCWSGIPRLRLRMARPVRGRPPYAWEKGPAPDLDRCVVETPIPDGATLEDLLGRLLSQTLPELPGLPPWRLHLVPAPAGHEFTLILLAHHALLDGISLVTLVRQICDRPPGPPRSDVPVLPAAAAPLATRVRRAAAVLAELSVPAAPYRCTRPVDGDRAVARSRVPREVLDTAARALPGVKALPNDAYLACVAGALRRVRGALGPPHRDDRVHCAMPADIRPLDAHNTVGNLITTLRVRLPVDVADPVERLRAVHAATTRLKERDASAGMADILALGARLGPRAQPLVAARAAAPHLWSTLCSHVPVSRPMTMGGAVLREVSGFSCLTPRMGFLQVLMRYRDAYTLCLTGDGAHRPYLSPLADAFADEAHTLAALAPSRA</sequence>
<dbReference type="PANTHER" id="PTHR31650">
    <property type="entry name" value="O-ACYLTRANSFERASE (WSD1-LIKE) FAMILY PROTEIN"/>
    <property type="match status" value="1"/>
</dbReference>
<evidence type="ECO:0000259" key="11">
    <source>
        <dbReference type="Pfam" id="PF03007"/>
    </source>
</evidence>
<comment type="caution">
    <text evidence="13">The sequence shown here is derived from an EMBL/GenBank/DDBJ whole genome shotgun (WGS) entry which is preliminary data.</text>
</comment>
<reference evidence="13 14" key="1">
    <citation type="submission" date="2018-09" db="EMBL/GenBank/DDBJ databases">
        <title>YIM 75507 draft genome.</title>
        <authorList>
            <person name="Tang S."/>
            <person name="Feng Y."/>
        </authorList>
    </citation>
    <scope>NUCLEOTIDE SEQUENCE [LARGE SCALE GENOMIC DNA]</scope>
    <source>
        <strain evidence="13 14">YIM 75507</strain>
    </source>
</reference>
<evidence type="ECO:0000256" key="10">
    <source>
        <dbReference type="ARBA" id="ARBA00048109"/>
    </source>
</evidence>
<dbReference type="EMBL" id="QZEY01000007">
    <property type="protein sequence ID" value="RJL31260.1"/>
    <property type="molecule type" value="Genomic_DNA"/>
</dbReference>
<dbReference type="GO" id="GO:0005886">
    <property type="term" value="C:plasma membrane"/>
    <property type="evidence" value="ECO:0007669"/>
    <property type="project" value="TreeGrafter"/>
</dbReference>
<organism evidence="13 14">
    <name type="scientific">Bailinhaonella thermotolerans</name>
    <dbReference type="NCBI Taxonomy" id="1070861"/>
    <lineage>
        <taxon>Bacteria</taxon>
        <taxon>Bacillati</taxon>
        <taxon>Actinomycetota</taxon>
        <taxon>Actinomycetes</taxon>
        <taxon>Streptosporangiales</taxon>
        <taxon>Streptosporangiaceae</taxon>
        <taxon>Bailinhaonella</taxon>
    </lineage>
</organism>
<gene>
    <name evidence="13" type="ORF">D5H75_19560</name>
</gene>
<accession>A0A3A4B1H2</accession>
<dbReference type="InterPro" id="IPR004255">
    <property type="entry name" value="O-acyltransferase_WSD1_N"/>
</dbReference>
<dbReference type="UniPathway" id="UPA00282"/>
<dbReference type="GO" id="GO:0001666">
    <property type="term" value="P:response to hypoxia"/>
    <property type="evidence" value="ECO:0007669"/>
    <property type="project" value="TreeGrafter"/>
</dbReference>
<dbReference type="GO" id="GO:0004144">
    <property type="term" value="F:diacylglycerol O-acyltransferase activity"/>
    <property type="evidence" value="ECO:0007669"/>
    <property type="project" value="UniProtKB-EC"/>
</dbReference>
<proteinExistence type="inferred from homology"/>
<dbReference type="RefSeq" id="WP_119927945.1">
    <property type="nucleotide sequence ID" value="NZ_QZEY01000007.1"/>
</dbReference>
<keyword evidence="14" id="KW-1185">Reference proteome</keyword>
<dbReference type="GO" id="GO:0071731">
    <property type="term" value="P:response to nitric oxide"/>
    <property type="evidence" value="ECO:0007669"/>
    <property type="project" value="TreeGrafter"/>
</dbReference>
<keyword evidence="6" id="KW-0808">Transferase</keyword>
<comment type="similarity">
    <text evidence="3">Belongs to the long-chain O-acyltransferase family.</text>
</comment>
<dbReference type="InterPro" id="IPR045034">
    <property type="entry name" value="O-acyltransferase_WSD1-like"/>
</dbReference>
<dbReference type="InterPro" id="IPR009721">
    <property type="entry name" value="O-acyltransferase_WSD1_C"/>
</dbReference>
<feature type="domain" description="O-acyltransferase WSD1 C-terminal" evidence="12">
    <location>
        <begin position="272"/>
        <end position="411"/>
    </location>
</feature>
<dbReference type="Proteomes" id="UP000265768">
    <property type="component" value="Unassembled WGS sequence"/>
</dbReference>
<comment type="pathway">
    <text evidence="2">Lipid metabolism.</text>
</comment>
<dbReference type="Pfam" id="PF06974">
    <property type="entry name" value="WS_DGAT_C"/>
    <property type="match status" value="1"/>
</dbReference>
<evidence type="ECO:0000259" key="12">
    <source>
        <dbReference type="Pfam" id="PF06974"/>
    </source>
</evidence>
<evidence type="ECO:0000256" key="7">
    <source>
        <dbReference type="ARBA" id="ARBA00022798"/>
    </source>
</evidence>
<evidence type="ECO:0000256" key="9">
    <source>
        <dbReference type="ARBA" id="ARBA00023315"/>
    </source>
</evidence>
<evidence type="ECO:0000256" key="1">
    <source>
        <dbReference type="ARBA" id="ARBA00004771"/>
    </source>
</evidence>
<dbReference type="Pfam" id="PF03007">
    <property type="entry name" value="WS_DGAT_cat"/>
    <property type="match status" value="1"/>
</dbReference>
<dbReference type="EC" id="2.3.1.20" evidence="4"/>
<keyword evidence="7" id="KW-0319">Glycerol metabolism</keyword>
<comment type="catalytic activity">
    <reaction evidence="10">
        <text>an acyl-CoA + a 1,2-diacyl-sn-glycerol = a triacyl-sn-glycerol + CoA</text>
        <dbReference type="Rhea" id="RHEA:10868"/>
        <dbReference type="ChEBI" id="CHEBI:17815"/>
        <dbReference type="ChEBI" id="CHEBI:57287"/>
        <dbReference type="ChEBI" id="CHEBI:58342"/>
        <dbReference type="ChEBI" id="CHEBI:64615"/>
        <dbReference type="EC" id="2.3.1.20"/>
    </reaction>
</comment>
<evidence type="ECO:0000256" key="3">
    <source>
        <dbReference type="ARBA" id="ARBA00009587"/>
    </source>
</evidence>
<protein>
    <recommendedName>
        <fullName evidence="4">diacylglycerol O-acyltransferase</fullName>
        <ecNumber evidence="4">2.3.1.20</ecNumber>
    </recommendedName>
</protein>
<evidence type="ECO:0000256" key="4">
    <source>
        <dbReference type="ARBA" id="ARBA00013244"/>
    </source>
</evidence>
<evidence type="ECO:0000256" key="8">
    <source>
        <dbReference type="ARBA" id="ARBA00023098"/>
    </source>
</evidence>
<dbReference type="GO" id="GO:0051701">
    <property type="term" value="P:biological process involved in interaction with host"/>
    <property type="evidence" value="ECO:0007669"/>
    <property type="project" value="TreeGrafter"/>
</dbReference>
<dbReference type="GO" id="GO:0019432">
    <property type="term" value="P:triglyceride biosynthetic process"/>
    <property type="evidence" value="ECO:0007669"/>
    <property type="project" value="UniProtKB-UniPathway"/>
</dbReference>
<dbReference type="OrthoDB" id="9810950at2"/>
<dbReference type="PANTHER" id="PTHR31650:SF1">
    <property type="entry name" value="WAX ESTER SYNTHASE_DIACYLGLYCEROL ACYLTRANSFERASE 4-RELATED"/>
    <property type="match status" value="1"/>
</dbReference>